<organism evidence="1 2">
    <name type="scientific">Mycoplasma mycoides subsp. mycoides</name>
    <dbReference type="NCBI Taxonomy" id="2103"/>
    <lineage>
        <taxon>Bacteria</taxon>
        <taxon>Bacillati</taxon>
        <taxon>Mycoplasmatota</taxon>
        <taxon>Mollicutes</taxon>
        <taxon>Mycoplasmataceae</taxon>
        <taxon>Mycoplasma</taxon>
    </lineage>
</organism>
<proteinExistence type="predicted"/>
<evidence type="ECO:0000313" key="1">
    <source>
        <dbReference type="EMBL" id="KJQ46561.1"/>
    </source>
</evidence>
<dbReference type="AlphaFoldDB" id="A0AAE2JTM2"/>
<name>A0AAE2JTM2_MYCMY</name>
<gene>
    <name evidence="1" type="ORF">TS59_0195</name>
</gene>
<evidence type="ECO:0000313" key="2">
    <source>
        <dbReference type="Proteomes" id="UP000033624"/>
    </source>
</evidence>
<dbReference type="EMBL" id="LAEW01000001">
    <property type="protein sequence ID" value="KJQ46561.1"/>
    <property type="molecule type" value="Genomic_DNA"/>
</dbReference>
<dbReference type="KEGG" id="mmyi:mycmycITA_00189"/>
<accession>A0AAE2JTM2</accession>
<comment type="caution">
    <text evidence="1">The sequence shown here is derived from an EMBL/GenBank/DDBJ whole genome shotgun (WGS) entry which is preliminary data.</text>
</comment>
<protein>
    <submittedName>
        <fullName evidence="1">Uncharacterized protein</fullName>
    </submittedName>
</protein>
<dbReference type="Proteomes" id="UP000033624">
    <property type="component" value="Unassembled WGS sequence"/>
</dbReference>
<reference evidence="1 2" key="1">
    <citation type="submission" date="2015-02" db="EMBL/GenBank/DDBJ databases">
        <title>Mycoplasma mycoides subsp. mycoides strain:B237 Genome sequencing.</title>
        <authorList>
            <person name="Fischer A."/>
            <person name="Santana-Cruz I."/>
            <person name="Schieck E."/>
            <person name="Gourle H."/>
            <person name="Lambert M."/>
            <person name="Nadendla S."/>
            <person name="Miller R.A."/>
            <person name="Weber J."/>
            <person name="Bongcam-Rudloff E."/>
            <person name="Vashee S."/>
            <person name="Frey J."/>
            <person name="Jores J."/>
        </authorList>
    </citation>
    <scope>NUCLEOTIDE SEQUENCE [LARGE SCALE GENOMIC DNA]</scope>
    <source>
        <strain evidence="1 2">B237</strain>
    </source>
</reference>
<sequence length="175" mass="20441">MYNEILKTFSNSDLEVIDYKLVVSGSAYTSYKTINYMLKDNKTKTKYVKVQKIEKYNERDKSKTLGSYAIKINLSERIVGLKPGSFNIENAMIKELKQEDNSYILYLDHFKNFDKVTIKINGIKKRGYKFTLSNNTVEFDVQKFKEIPQAVVKAIDENEILITNVKPGMQYRNNY</sequence>